<evidence type="ECO:0000256" key="9">
    <source>
        <dbReference type="ARBA" id="ARBA00022777"/>
    </source>
</evidence>
<dbReference type="InterPro" id="IPR003353">
    <property type="entry name" value="PTS_IIB_fruc"/>
</dbReference>
<evidence type="ECO:0000256" key="10">
    <source>
        <dbReference type="ARBA" id="ARBA00022989"/>
    </source>
</evidence>
<dbReference type="InterPro" id="IPR006327">
    <property type="entry name" value="PTS_IIC_fruc"/>
</dbReference>
<keyword evidence="4" id="KW-0597">Phosphoprotein</keyword>
<feature type="transmembrane region" description="Helical" evidence="13">
    <location>
        <begin position="437"/>
        <end position="467"/>
    </location>
</feature>
<comment type="subcellular location">
    <subcellularLocation>
        <location evidence="1">Cell inner membrane</location>
        <topology evidence="1">Multi-pass membrane protein</topology>
    </subcellularLocation>
</comment>
<keyword evidence="3" id="KW-1003">Cell membrane</keyword>
<sequence>MSRLITEELVLLDTDLGSTSTDVIARLTETVVAAGRASGFEGLYNDAVARERKTATGVPGGIAIPHCRSTAVLEPTLGMARLRPAVDFGAKDGPADLVFFIAAPEGADQEHLKLLSKLARSLVKKDFTAALRAAATEAEIVALVEQAVSPAPAAAPESAAGAPSAPAAAGAAGSAAASPGGPGFAAPGTPADSGTPAAGTPAPSAGASTRPTLVAVTACPTGIAHTYMAADSLVAAAEEAGVDLQVETQGSSGATPLDPAVIAAAGAVIFAVDVDVRGKERFVGKPVIQSPVKRGIDEPDVMVAEALAAAKDPNARRVVGYGSGEDSEFGASGGRESVGALLKRALLTGVSYMIPFVAGGGLLIALGFLLGGYDITDIADDVVLENSFANLPEGGLGIYLGAVLFKIGALSMSFLIPVLAGYIAFAFADRPGLAPGFTAGAVAGFMGAGFLGGIVGGLLAGVVARWIGSWKVPRWLRGLMPVVIIPLLGSIIASGAMFLFLGGPIAYASAGLNSWLGSMTGAAALLLGLILGLMMAFDLGGPVNKVAYSFAVAGLGAATVANQAPLQIMAAVMAAGMVPPLAMALATLLDHKRFSLAERENGKAAWLLGAAFISEGAIPFAAADPLRVIPASMLGASVTGALVMSTGVTSQAPHGGIFVFFAIGNVAMFIISIVVGTVISALAVIALKRYAVRGARAEAHADTARADVMA</sequence>
<feature type="transmembrane region" description="Helical" evidence="13">
    <location>
        <begin position="658"/>
        <end position="687"/>
    </location>
</feature>
<evidence type="ECO:0000259" key="14">
    <source>
        <dbReference type="PROSITE" id="PS51094"/>
    </source>
</evidence>
<feature type="domain" description="PTS EIIB type-2" evidence="15">
    <location>
        <begin position="213"/>
        <end position="308"/>
    </location>
</feature>
<keyword evidence="10 13" id="KW-1133">Transmembrane helix</keyword>
<keyword evidence="5" id="KW-0762">Sugar transport</keyword>
<feature type="transmembrane region" description="Helical" evidence="13">
    <location>
        <begin position="543"/>
        <end position="561"/>
    </location>
</feature>
<dbReference type="InterPro" id="IPR013014">
    <property type="entry name" value="PTS_EIIC_2"/>
</dbReference>
<gene>
    <name evidence="17" type="ORF">ACETWP_04235</name>
</gene>
<dbReference type="PANTHER" id="PTHR30505:SF0">
    <property type="entry name" value="FRUCTOSE-LIKE PTS SYSTEM EIIBC COMPONENT-RELATED"/>
    <property type="match status" value="1"/>
</dbReference>
<dbReference type="InterPro" id="IPR002178">
    <property type="entry name" value="PTS_EIIA_type-2_dom"/>
</dbReference>
<name>A0ABV4UJQ4_9MICC</name>
<keyword evidence="9" id="KW-0418">Kinase</keyword>
<feature type="domain" description="PTS EIIA type-2" evidence="14">
    <location>
        <begin position="3"/>
        <end position="147"/>
    </location>
</feature>
<evidence type="ECO:0000256" key="5">
    <source>
        <dbReference type="ARBA" id="ARBA00022597"/>
    </source>
</evidence>
<evidence type="ECO:0000256" key="13">
    <source>
        <dbReference type="SAM" id="Phobius"/>
    </source>
</evidence>
<dbReference type="SUPFAM" id="SSF52794">
    <property type="entry name" value="PTS system IIB component-like"/>
    <property type="match status" value="1"/>
</dbReference>
<feature type="transmembrane region" description="Helical" evidence="13">
    <location>
        <begin position="515"/>
        <end position="537"/>
    </location>
</feature>
<dbReference type="Gene3D" id="3.40.930.10">
    <property type="entry name" value="Mannitol-specific EII, Chain A"/>
    <property type="match status" value="1"/>
</dbReference>
<dbReference type="EMBL" id="JBHDLJ010000002">
    <property type="protein sequence ID" value="MFB0833787.1"/>
    <property type="molecule type" value="Genomic_DNA"/>
</dbReference>
<accession>A0ABV4UJQ4</accession>
<keyword evidence="8 13" id="KW-0812">Transmembrane</keyword>
<dbReference type="PROSITE" id="PS51094">
    <property type="entry name" value="PTS_EIIA_TYPE_2"/>
    <property type="match status" value="1"/>
</dbReference>
<evidence type="ECO:0000256" key="4">
    <source>
        <dbReference type="ARBA" id="ARBA00022553"/>
    </source>
</evidence>
<evidence type="ECO:0000256" key="2">
    <source>
        <dbReference type="ARBA" id="ARBA00022448"/>
    </source>
</evidence>
<dbReference type="PROSITE" id="PS51104">
    <property type="entry name" value="PTS_EIIC_TYPE_2"/>
    <property type="match status" value="1"/>
</dbReference>
<dbReference type="RefSeq" id="WP_373970950.1">
    <property type="nucleotide sequence ID" value="NZ_JBHDLJ010000002.1"/>
</dbReference>
<dbReference type="InterPro" id="IPR003501">
    <property type="entry name" value="PTS_EIIB_2/3"/>
</dbReference>
<dbReference type="InterPro" id="IPR016152">
    <property type="entry name" value="PTrfase/Anion_transptr"/>
</dbReference>
<dbReference type="Gene3D" id="3.40.50.2300">
    <property type="match status" value="1"/>
</dbReference>
<dbReference type="NCBIfam" id="TIGR00829">
    <property type="entry name" value="FRU"/>
    <property type="match status" value="1"/>
</dbReference>
<keyword evidence="7" id="KW-0598">Phosphotransferase system</keyword>
<dbReference type="InterPro" id="IPR036095">
    <property type="entry name" value="PTS_EIIB-like_sf"/>
</dbReference>
<evidence type="ECO:0000256" key="1">
    <source>
        <dbReference type="ARBA" id="ARBA00004429"/>
    </source>
</evidence>
<feature type="transmembrane region" description="Helical" evidence="13">
    <location>
        <begin position="634"/>
        <end position="652"/>
    </location>
</feature>
<dbReference type="PANTHER" id="PTHR30505">
    <property type="entry name" value="FRUCTOSE-LIKE PERMEASE"/>
    <property type="match status" value="1"/>
</dbReference>
<evidence type="ECO:0000259" key="15">
    <source>
        <dbReference type="PROSITE" id="PS51099"/>
    </source>
</evidence>
<dbReference type="Pfam" id="PF00359">
    <property type="entry name" value="PTS_EIIA_2"/>
    <property type="match status" value="1"/>
</dbReference>
<evidence type="ECO:0000313" key="17">
    <source>
        <dbReference type="EMBL" id="MFB0833787.1"/>
    </source>
</evidence>
<keyword evidence="2" id="KW-0813">Transport</keyword>
<feature type="transmembrane region" description="Helical" evidence="13">
    <location>
        <begin position="352"/>
        <end position="376"/>
    </location>
</feature>
<dbReference type="NCBIfam" id="TIGR01427">
    <property type="entry name" value="PTS_IIC_fructo"/>
    <property type="match status" value="1"/>
</dbReference>
<dbReference type="Proteomes" id="UP001575652">
    <property type="component" value="Unassembled WGS sequence"/>
</dbReference>
<dbReference type="Pfam" id="PF02302">
    <property type="entry name" value="PTS_IIB"/>
    <property type="match status" value="1"/>
</dbReference>
<evidence type="ECO:0000256" key="8">
    <source>
        <dbReference type="ARBA" id="ARBA00022692"/>
    </source>
</evidence>
<protein>
    <submittedName>
        <fullName evidence="17">Fructose-specific PTS transporter subunit EIIC</fullName>
    </submittedName>
</protein>
<dbReference type="CDD" id="cd00211">
    <property type="entry name" value="PTS_IIA_fru"/>
    <property type="match status" value="1"/>
</dbReference>
<keyword evidence="6" id="KW-0808">Transferase</keyword>
<evidence type="ECO:0000256" key="11">
    <source>
        <dbReference type="ARBA" id="ARBA00023136"/>
    </source>
</evidence>
<evidence type="ECO:0000256" key="3">
    <source>
        <dbReference type="ARBA" id="ARBA00022475"/>
    </source>
</evidence>
<feature type="transmembrane region" description="Helical" evidence="13">
    <location>
        <begin position="568"/>
        <end position="589"/>
    </location>
</feature>
<dbReference type="PROSITE" id="PS51099">
    <property type="entry name" value="PTS_EIIB_TYPE_2"/>
    <property type="match status" value="1"/>
</dbReference>
<evidence type="ECO:0000313" key="18">
    <source>
        <dbReference type="Proteomes" id="UP001575652"/>
    </source>
</evidence>
<evidence type="ECO:0000256" key="7">
    <source>
        <dbReference type="ARBA" id="ARBA00022683"/>
    </source>
</evidence>
<dbReference type="InterPro" id="IPR013011">
    <property type="entry name" value="PTS_EIIB_2"/>
</dbReference>
<keyword evidence="18" id="KW-1185">Reference proteome</keyword>
<feature type="transmembrane region" description="Helical" evidence="13">
    <location>
        <begin position="479"/>
        <end position="503"/>
    </location>
</feature>
<feature type="region of interest" description="Disordered" evidence="12">
    <location>
        <begin position="154"/>
        <end position="209"/>
    </location>
</feature>
<organism evidence="17 18">
    <name type="scientific">Arthrobacter halodurans</name>
    <dbReference type="NCBI Taxonomy" id="516699"/>
    <lineage>
        <taxon>Bacteria</taxon>
        <taxon>Bacillati</taxon>
        <taxon>Actinomycetota</taxon>
        <taxon>Actinomycetes</taxon>
        <taxon>Micrococcales</taxon>
        <taxon>Micrococcaceae</taxon>
        <taxon>Arthrobacter</taxon>
    </lineage>
</organism>
<proteinExistence type="predicted"/>
<evidence type="ECO:0000256" key="6">
    <source>
        <dbReference type="ARBA" id="ARBA00022679"/>
    </source>
</evidence>
<comment type="caution">
    <text evidence="17">The sequence shown here is derived from an EMBL/GenBank/DDBJ whole genome shotgun (WGS) entry which is preliminary data.</text>
</comment>
<reference evidence="17 18" key="1">
    <citation type="submission" date="2024-09" db="EMBL/GenBank/DDBJ databases">
        <authorList>
            <person name="Salinas-Garcia M.A."/>
            <person name="Prieme A."/>
        </authorList>
    </citation>
    <scope>NUCLEOTIDE SEQUENCE [LARGE SCALE GENOMIC DNA]</scope>
    <source>
        <strain evidence="17 18">DSM 21081</strain>
    </source>
</reference>
<dbReference type="CDD" id="cd05569">
    <property type="entry name" value="PTS_IIB_fructose"/>
    <property type="match status" value="1"/>
</dbReference>
<feature type="domain" description="PTS EIIC type-2" evidence="16">
    <location>
        <begin position="342"/>
        <end position="697"/>
    </location>
</feature>
<dbReference type="SUPFAM" id="SSF55804">
    <property type="entry name" value="Phoshotransferase/anion transport protein"/>
    <property type="match status" value="1"/>
</dbReference>
<evidence type="ECO:0000259" key="16">
    <source>
        <dbReference type="PROSITE" id="PS51104"/>
    </source>
</evidence>
<feature type="transmembrane region" description="Helical" evidence="13">
    <location>
        <begin position="396"/>
        <end position="425"/>
    </location>
</feature>
<dbReference type="InterPro" id="IPR050864">
    <property type="entry name" value="Bacterial_PTS_Sugar_Transport"/>
</dbReference>
<evidence type="ECO:0000256" key="12">
    <source>
        <dbReference type="SAM" id="MobiDB-lite"/>
    </source>
</evidence>
<keyword evidence="11 13" id="KW-0472">Membrane</keyword>